<name>A0A2S0RHG5_9FLAO</name>
<dbReference type="Proteomes" id="UP000244193">
    <property type="component" value="Chromosome"/>
</dbReference>
<organism evidence="1 2">
    <name type="scientific">Flavobacterium magnum</name>
    <dbReference type="NCBI Taxonomy" id="2162713"/>
    <lineage>
        <taxon>Bacteria</taxon>
        <taxon>Pseudomonadati</taxon>
        <taxon>Bacteroidota</taxon>
        <taxon>Flavobacteriia</taxon>
        <taxon>Flavobacteriales</taxon>
        <taxon>Flavobacteriaceae</taxon>
        <taxon>Flavobacterium</taxon>
    </lineage>
</organism>
<keyword evidence="2" id="KW-1185">Reference proteome</keyword>
<sequence length="299" mass="34307">MSRREYSVPNAATDVKPPDVSCYAASNALNRPIMNQKKQLIFSGVFLYMNDEKLLPDIFKEKIPPGQCTNDTDTKVQTFNIVYDDRYLKLSFGDGMLGPRNPKVFNLETHEEEENPRQKHQIEPRQTFAIIDFNTSFLWISNSKKRSALIELLKHYFPTTLITAKDIYDETQFVETLRRLDTIKVSAVPNLLSQTGILSDKLCEEINGYEANVATLSLSYNNRYTSDYLIEKVKSIFGQKNALKSIVISGRDNNNLGMLFNTEGFSRKIEVEAIVDDDEMFDPEDVFLKLRTKIESENI</sequence>
<accession>A0A2S0RHG5</accession>
<dbReference type="AlphaFoldDB" id="A0A2S0RHG5"/>
<dbReference type="KEGG" id="fmg:HYN48_13265"/>
<evidence type="ECO:0000313" key="1">
    <source>
        <dbReference type="EMBL" id="AWA30969.1"/>
    </source>
</evidence>
<proteinExistence type="predicted"/>
<protein>
    <submittedName>
        <fullName evidence="1">Uncharacterized protein</fullName>
    </submittedName>
</protein>
<reference evidence="1 2" key="1">
    <citation type="submission" date="2018-04" db="EMBL/GenBank/DDBJ databases">
        <title>Genome sequencing of Flavobacterium sp. HYN0048.</title>
        <authorList>
            <person name="Yi H."/>
            <person name="Baek C."/>
        </authorList>
    </citation>
    <scope>NUCLEOTIDE SEQUENCE [LARGE SCALE GENOMIC DNA]</scope>
    <source>
        <strain evidence="1 2">HYN0048</strain>
    </source>
</reference>
<dbReference type="EMBL" id="CP028811">
    <property type="protein sequence ID" value="AWA30969.1"/>
    <property type="molecule type" value="Genomic_DNA"/>
</dbReference>
<gene>
    <name evidence="1" type="ORF">HYN48_13265</name>
</gene>
<evidence type="ECO:0000313" key="2">
    <source>
        <dbReference type="Proteomes" id="UP000244193"/>
    </source>
</evidence>